<dbReference type="PANTHER" id="PTHR46637">
    <property type="entry name" value="TIS1421-TRANSPOSASE PROTEIN A"/>
    <property type="match status" value="1"/>
</dbReference>
<name>A0A1V0UU69_9BACL</name>
<organism evidence="2 3">
    <name type="scientific">Paenibacillus larvae subsp. pulvifaciens</name>
    <dbReference type="NCBI Taxonomy" id="1477"/>
    <lineage>
        <taxon>Bacteria</taxon>
        <taxon>Bacillati</taxon>
        <taxon>Bacillota</taxon>
        <taxon>Bacilli</taxon>
        <taxon>Bacillales</taxon>
        <taxon>Paenibacillaceae</taxon>
        <taxon>Paenibacillus</taxon>
    </lineage>
</organism>
<evidence type="ECO:0000259" key="1">
    <source>
        <dbReference type="Pfam" id="PF13340"/>
    </source>
</evidence>
<gene>
    <name evidence="2" type="ORF">B7C51_14330</name>
</gene>
<proteinExistence type="predicted"/>
<reference evidence="2 3" key="1">
    <citation type="submission" date="2017-03" db="EMBL/GenBank/DDBJ databases">
        <title>Paenibacillus larvae genome sequencing.</title>
        <authorList>
            <person name="Dingman D.W."/>
        </authorList>
    </citation>
    <scope>NUCLEOTIDE SEQUENCE [LARGE SCALE GENOMIC DNA]</scope>
    <source>
        <strain evidence="2 3">SAG 10367</strain>
    </source>
</reference>
<accession>A0A1V0UU69</accession>
<dbReference type="InterPro" id="IPR052909">
    <property type="entry name" value="Transposase_6_like"/>
</dbReference>
<sequence length="124" mass="14465">MEKRYEIRDDQWEKIKDLLPPERKPQGGRIAKDNRMMLNAMLWVARSGAPWRDLPEHYGSWKTVYTRFRRWQMAGIWDEILKQVSVSPDLENIMIDATIVRVHQHGAGAKGGSNFRTSDTPEAE</sequence>
<dbReference type="InterPro" id="IPR025161">
    <property type="entry name" value="IS402-like_dom"/>
</dbReference>
<dbReference type="PANTHER" id="PTHR46637:SF1">
    <property type="entry name" value="BLL5188 PROTEIN"/>
    <property type="match status" value="1"/>
</dbReference>
<dbReference type="Pfam" id="PF13340">
    <property type="entry name" value="DUF4096"/>
    <property type="match status" value="1"/>
</dbReference>
<dbReference type="NCBIfam" id="NF033580">
    <property type="entry name" value="transpos_IS5_3"/>
    <property type="match status" value="1"/>
</dbReference>
<dbReference type="AlphaFoldDB" id="A0A1V0UU69"/>
<evidence type="ECO:0000313" key="2">
    <source>
        <dbReference type="EMBL" id="ARF68724.1"/>
    </source>
</evidence>
<protein>
    <recommendedName>
        <fullName evidence="1">Insertion element IS402-like domain-containing protein</fullName>
    </recommendedName>
</protein>
<dbReference type="EMBL" id="CP020557">
    <property type="protein sequence ID" value="ARF68724.1"/>
    <property type="molecule type" value="Genomic_DNA"/>
</dbReference>
<dbReference type="Proteomes" id="UP000192727">
    <property type="component" value="Chromosome"/>
</dbReference>
<dbReference type="RefSeq" id="WP_077996683.1">
    <property type="nucleotide sequence ID" value="NZ_CP019794.1"/>
</dbReference>
<evidence type="ECO:0000313" key="3">
    <source>
        <dbReference type="Proteomes" id="UP000192727"/>
    </source>
</evidence>
<dbReference type="GeneID" id="64217415"/>
<feature type="domain" description="Insertion element IS402-like" evidence="1">
    <location>
        <begin position="8"/>
        <end position="80"/>
    </location>
</feature>